<proteinExistence type="predicted"/>
<dbReference type="Proteomes" id="UP001180503">
    <property type="component" value="Unassembled WGS sequence"/>
</dbReference>
<evidence type="ECO:0000313" key="2">
    <source>
        <dbReference type="Proteomes" id="UP001180503"/>
    </source>
</evidence>
<organism evidence="1 2">
    <name type="scientific">Streptomyces edwardsiae</name>
    <dbReference type="NCBI Taxonomy" id="3075527"/>
    <lineage>
        <taxon>Bacteria</taxon>
        <taxon>Bacillati</taxon>
        <taxon>Actinomycetota</taxon>
        <taxon>Actinomycetes</taxon>
        <taxon>Kitasatosporales</taxon>
        <taxon>Streptomycetaceae</taxon>
        <taxon>Streptomyces</taxon>
    </lineage>
</organism>
<dbReference type="RefSeq" id="WP_311711882.1">
    <property type="nucleotide sequence ID" value="NZ_JAVRFB010000514.1"/>
</dbReference>
<dbReference type="Gene3D" id="3.30.300.30">
    <property type="match status" value="1"/>
</dbReference>
<sequence length="106" mass="11558">DIEYVAEAEPEIHAGDAIAFVTEEHGEGARIILQIQCRIGSDERRQQIIHSLSASIQSEFGVSVEIELLPPHSIPRTSSGKPARSEARQRWLSAALYPSVQLAGLA</sequence>
<feature type="non-terminal residue" evidence="1">
    <location>
        <position position="1"/>
    </location>
</feature>
<name>A0ABU2QVJ4_9ACTN</name>
<dbReference type="EMBL" id="JAVRFB010000514">
    <property type="protein sequence ID" value="MDT0407264.1"/>
    <property type="molecule type" value="Genomic_DNA"/>
</dbReference>
<reference evidence="2" key="1">
    <citation type="submission" date="2023-07" db="EMBL/GenBank/DDBJ databases">
        <title>30 novel species of actinomycetes from the DSMZ collection.</title>
        <authorList>
            <person name="Nouioui I."/>
        </authorList>
    </citation>
    <scope>NUCLEOTIDE SEQUENCE [LARGE SCALE GENOMIC DNA]</scope>
    <source>
        <strain evidence="2">DSM 41635</strain>
    </source>
</reference>
<dbReference type="InterPro" id="IPR045851">
    <property type="entry name" value="AMP-bd_C_sf"/>
</dbReference>
<comment type="caution">
    <text evidence="1">The sequence shown here is derived from an EMBL/GenBank/DDBJ whole genome shotgun (WGS) entry which is preliminary data.</text>
</comment>
<protein>
    <submittedName>
        <fullName evidence="1">Uncharacterized protein</fullName>
    </submittedName>
</protein>
<gene>
    <name evidence="1" type="ORF">RM528_36100</name>
</gene>
<accession>A0ABU2QVJ4</accession>
<evidence type="ECO:0000313" key="1">
    <source>
        <dbReference type="EMBL" id="MDT0407264.1"/>
    </source>
</evidence>